<dbReference type="KEGG" id="ntr:B0W44_07685"/>
<dbReference type="InterPro" id="IPR025657">
    <property type="entry name" value="RadC_JAB"/>
</dbReference>
<proteinExistence type="inferred from homology"/>
<dbReference type="InterPro" id="IPR037518">
    <property type="entry name" value="MPN"/>
</dbReference>
<dbReference type="OrthoDB" id="9804482at2"/>
<evidence type="ECO:0000256" key="7">
    <source>
        <dbReference type="RuleBase" id="RU003797"/>
    </source>
</evidence>
<evidence type="ECO:0000256" key="4">
    <source>
        <dbReference type="ARBA" id="ARBA00022801"/>
    </source>
</evidence>
<keyword evidence="10" id="KW-1185">Reference proteome</keyword>
<dbReference type="AlphaFoldDB" id="A0A1U9K6N1"/>
<evidence type="ECO:0000256" key="5">
    <source>
        <dbReference type="ARBA" id="ARBA00022833"/>
    </source>
</evidence>
<dbReference type="STRING" id="1471761.B0W44_07685"/>
<reference evidence="9 10" key="1">
    <citation type="journal article" date="2015" name="Int. J. Syst. Evol. Microbiol.">
        <title>Novibacillus thermophilus gen. nov., sp. nov., a Gram-staining-negative and moderately thermophilic member of the family Thermoactinomycetaceae.</title>
        <authorList>
            <person name="Yang G."/>
            <person name="Chen J."/>
            <person name="Zhou S."/>
        </authorList>
    </citation>
    <scope>NUCLEOTIDE SEQUENCE [LARGE SCALE GENOMIC DNA]</scope>
    <source>
        <strain evidence="9 10">SG-1</strain>
    </source>
</reference>
<evidence type="ECO:0000259" key="8">
    <source>
        <dbReference type="PROSITE" id="PS50249"/>
    </source>
</evidence>
<dbReference type="SUPFAM" id="SSF102712">
    <property type="entry name" value="JAB1/MPN domain"/>
    <property type="match status" value="1"/>
</dbReference>
<dbReference type="NCBIfam" id="NF000642">
    <property type="entry name" value="PRK00024.1"/>
    <property type="match status" value="1"/>
</dbReference>
<organism evidence="9 10">
    <name type="scientific">Novibacillus thermophilus</name>
    <dbReference type="NCBI Taxonomy" id="1471761"/>
    <lineage>
        <taxon>Bacteria</taxon>
        <taxon>Bacillati</taxon>
        <taxon>Bacillota</taxon>
        <taxon>Bacilli</taxon>
        <taxon>Bacillales</taxon>
        <taxon>Thermoactinomycetaceae</taxon>
        <taxon>Novibacillus</taxon>
    </lineage>
</organism>
<dbReference type="InterPro" id="IPR020891">
    <property type="entry name" value="UPF0758_CS"/>
</dbReference>
<keyword evidence="5" id="KW-0862">Zinc</keyword>
<keyword evidence="4" id="KW-0378">Hydrolase</keyword>
<gene>
    <name evidence="9" type="ORF">B0W44_07685</name>
</gene>
<feature type="domain" description="MPN" evidence="8">
    <location>
        <begin position="99"/>
        <end position="221"/>
    </location>
</feature>
<dbReference type="PROSITE" id="PS50249">
    <property type="entry name" value="MPN"/>
    <property type="match status" value="1"/>
</dbReference>
<dbReference type="RefSeq" id="WP_077719555.1">
    <property type="nucleotide sequence ID" value="NZ_CP019699.1"/>
</dbReference>
<evidence type="ECO:0000256" key="3">
    <source>
        <dbReference type="ARBA" id="ARBA00022723"/>
    </source>
</evidence>
<dbReference type="CDD" id="cd08071">
    <property type="entry name" value="MPN_DUF2466"/>
    <property type="match status" value="1"/>
</dbReference>
<dbReference type="GO" id="GO:0006508">
    <property type="term" value="P:proteolysis"/>
    <property type="evidence" value="ECO:0007669"/>
    <property type="project" value="UniProtKB-KW"/>
</dbReference>
<dbReference type="PANTHER" id="PTHR30471">
    <property type="entry name" value="DNA REPAIR PROTEIN RADC"/>
    <property type="match status" value="1"/>
</dbReference>
<evidence type="ECO:0000256" key="6">
    <source>
        <dbReference type="ARBA" id="ARBA00023049"/>
    </source>
</evidence>
<sequence length="221" mass="24968">MWKGKTMSQKYTDRVREQLSFYSANQTELSDLFAVLIGGKGATPERCQKLAGIGLEELAEMSLEELGEYVPKTAAERIYAAFELGWRTIKVRSRGQRTILRSPQDAADFVRSEIAHEKQEHFVVLLLDVKNHLIGQETVFIGSLNASIAHPREIFKTAIRRSAAAIICLHNHPSGDPQPSAEDRNVTRRLKEAGEVVGIELLDHIIIGEERFYSFREHDLL</sequence>
<evidence type="ECO:0000313" key="10">
    <source>
        <dbReference type="Proteomes" id="UP000188603"/>
    </source>
</evidence>
<protein>
    <recommendedName>
        <fullName evidence="8">MPN domain-containing protein</fullName>
    </recommendedName>
</protein>
<keyword evidence="2" id="KW-0645">Protease</keyword>
<dbReference type="Gene3D" id="3.40.140.10">
    <property type="entry name" value="Cytidine Deaminase, domain 2"/>
    <property type="match status" value="1"/>
</dbReference>
<dbReference type="PROSITE" id="PS01302">
    <property type="entry name" value="UPF0758"/>
    <property type="match status" value="1"/>
</dbReference>
<dbReference type="GO" id="GO:0008237">
    <property type="term" value="F:metallopeptidase activity"/>
    <property type="evidence" value="ECO:0007669"/>
    <property type="project" value="UniProtKB-KW"/>
</dbReference>
<name>A0A1U9K6N1_9BACL</name>
<dbReference type="InterPro" id="IPR001405">
    <property type="entry name" value="UPF0758"/>
</dbReference>
<evidence type="ECO:0000256" key="2">
    <source>
        <dbReference type="ARBA" id="ARBA00022670"/>
    </source>
</evidence>
<dbReference type="PANTHER" id="PTHR30471:SF3">
    <property type="entry name" value="UPF0758 PROTEIN YEES-RELATED"/>
    <property type="match status" value="1"/>
</dbReference>
<dbReference type="Proteomes" id="UP000188603">
    <property type="component" value="Chromosome"/>
</dbReference>
<dbReference type="GO" id="GO:0046872">
    <property type="term" value="F:metal ion binding"/>
    <property type="evidence" value="ECO:0007669"/>
    <property type="project" value="UniProtKB-KW"/>
</dbReference>
<keyword evidence="6" id="KW-0482">Metalloprotease</keyword>
<comment type="similarity">
    <text evidence="1 7">Belongs to the UPF0758 family.</text>
</comment>
<dbReference type="Pfam" id="PF04002">
    <property type="entry name" value="RadC"/>
    <property type="match status" value="1"/>
</dbReference>
<keyword evidence="3" id="KW-0479">Metal-binding</keyword>
<dbReference type="NCBIfam" id="TIGR00608">
    <property type="entry name" value="radc"/>
    <property type="match status" value="1"/>
</dbReference>
<dbReference type="EMBL" id="CP019699">
    <property type="protein sequence ID" value="AQS55688.1"/>
    <property type="molecule type" value="Genomic_DNA"/>
</dbReference>
<evidence type="ECO:0000256" key="1">
    <source>
        <dbReference type="ARBA" id="ARBA00010243"/>
    </source>
</evidence>
<accession>A0A1U9K6N1</accession>
<evidence type="ECO:0000313" key="9">
    <source>
        <dbReference type="EMBL" id="AQS55688.1"/>
    </source>
</evidence>